<dbReference type="AlphaFoldDB" id="A0A652ZRQ4"/>
<evidence type="ECO:0000313" key="3">
    <source>
        <dbReference type="EMBL" id="VBB38406.1"/>
    </source>
</evidence>
<dbReference type="GO" id="GO:0016979">
    <property type="term" value="F:lipoate-protein ligase activity"/>
    <property type="evidence" value="ECO:0007669"/>
    <property type="project" value="UniProtKB-EC"/>
</dbReference>
<proteinExistence type="predicted"/>
<gene>
    <name evidence="3" type="ORF">TRIP_E100021</name>
</gene>
<dbReference type="PANTHER" id="PTHR12561:SF3">
    <property type="entry name" value="LIPOYLTRANSFERASE 1, MITOCHONDRIAL"/>
    <property type="match status" value="1"/>
</dbReference>
<protein>
    <submittedName>
        <fullName evidence="3">Putative Lipoate--protein ligase</fullName>
        <ecNumber evidence="3">6.3.1.20</ecNumber>
    </submittedName>
</protein>
<comment type="pathway">
    <text evidence="1">Protein modification; protein lipoylation via exogenous pathway; protein N(6)-(lipoyl)lysine from lipoate: step 2/2.</text>
</comment>
<dbReference type="GO" id="GO:0005737">
    <property type="term" value="C:cytoplasm"/>
    <property type="evidence" value="ECO:0007669"/>
    <property type="project" value="TreeGrafter"/>
</dbReference>
<dbReference type="Gene3D" id="3.30.930.10">
    <property type="entry name" value="Bira Bifunctional Protein, Domain 2"/>
    <property type="match status" value="1"/>
</dbReference>
<sequence length="327" mass="35785">MKIESFVLEGSSPLEHLAVESALVESTLIETWNRDAGLLLLYTNEACLVIGRNQNPWKEVNPRSRLPVYRRDSGGGAVYHDRGNLNWSLVVPRETHDRDGELALIAGALRKIGYPVEPGERGGLYCDASSANPGCKVSGTARRFGKQRVLHHGTLLVSSDLRALRSSLGGIETQDDRSLSSVPARAANISSIGLAVGLEALALSLSLALCESPPARFSPEGETRDRIRREVARLGSLDWIYGATPGFSFRLPGKGGPFLFSVEQGFLSFPEGSYENHFARFRGIPFSFSTYFDMKKLAEQVLGSRRASPHRESPLEPTVGFQISKEV</sequence>
<accession>A0A652ZRQ4</accession>
<dbReference type="CDD" id="cd16443">
    <property type="entry name" value="LplA"/>
    <property type="match status" value="1"/>
</dbReference>
<feature type="domain" description="BPL/LPL catalytic" evidence="2">
    <location>
        <begin position="33"/>
        <end position="200"/>
    </location>
</feature>
<dbReference type="EC" id="6.3.1.20" evidence="3"/>
<dbReference type="UniPathway" id="UPA00537">
    <property type="reaction ID" value="UER00595"/>
</dbReference>
<dbReference type="GO" id="GO:0009249">
    <property type="term" value="P:protein lipoylation"/>
    <property type="evidence" value="ECO:0007669"/>
    <property type="project" value="InterPro"/>
</dbReference>
<keyword evidence="3" id="KW-0436">Ligase</keyword>
<name>A0A652ZRQ4_9SPIR</name>
<evidence type="ECO:0000259" key="2">
    <source>
        <dbReference type="PROSITE" id="PS51733"/>
    </source>
</evidence>
<dbReference type="InterPro" id="IPR004562">
    <property type="entry name" value="LipoylTrfase_LipoateP_Ligase"/>
</dbReference>
<dbReference type="InterPro" id="IPR045864">
    <property type="entry name" value="aa-tRNA-synth_II/BPL/LPL"/>
</dbReference>
<reference evidence="3" key="1">
    <citation type="submission" date="2018-07" db="EMBL/GenBank/DDBJ databases">
        <authorList>
            <consortium name="Genoscope - CEA"/>
            <person name="William W."/>
        </authorList>
    </citation>
    <scope>NUCLEOTIDE SEQUENCE</scope>
    <source>
        <strain evidence="3">IK1</strain>
    </source>
</reference>
<dbReference type="GO" id="GO:0017118">
    <property type="term" value="F:lipoyltransferase activity"/>
    <property type="evidence" value="ECO:0007669"/>
    <property type="project" value="TreeGrafter"/>
</dbReference>
<evidence type="ECO:0000256" key="1">
    <source>
        <dbReference type="ARBA" id="ARBA00005085"/>
    </source>
</evidence>
<dbReference type="InterPro" id="IPR004143">
    <property type="entry name" value="BPL_LPL_catalytic"/>
</dbReference>
<dbReference type="EMBL" id="UPXP01000002">
    <property type="protein sequence ID" value="VBB38406.1"/>
    <property type="molecule type" value="Genomic_DNA"/>
</dbReference>
<dbReference type="Pfam" id="PF21948">
    <property type="entry name" value="LplA-B_cat"/>
    <property type="match status" value="1"/>
</dbReference>
<organism evidence="3">
    <name type="scientific">uncultured Spirochaetota bacterium</name>
    <dbReference type="NCBI Taxonomy" id="460511"/>
    <lineage>
        <taxon>Bacteria</taxon>
        <taxon>Pseudomonadati</taxon>
        <taxon>Spirochaetota</taxon>
        <taxon>environmental samples</taxon>
    </lineage>
</organism>
<dbReference type="PANTHER" id="PTHR12561">
    <property type="entry name" value="LIPOATE-PROTEIN LIGASE"/>
    <property type="match status" value="1"/>
</dbReference>
<dbReference type="PROSITE" id="PS51733">
    <property type="entry name" value="BPL_LPL_CATALYTIC"/>
    <property type="match status" value="1"/>
</dbReference>
<dbReference type="SUPFAM" id="SSF55681">
    <property type="entry name" value="Class II aaRS and biotin synthetases"/>
    <property type="match status" value="1"/>
</dbReference>